<keyword evidence="1" id="KW-1133">Transmembrane helix</keyword>
<feature type="non-terminal residue" evidence="2">
    <location>
        <position position="1"/>
    </location>
</feature>
<keyword evidence="1" id="KW-0812">Transmembrane</keyword>
<dbReference type="AlphaFoldDB" id="A0A383DRK9"/>
<feature type="non-terminal residue" evidence="2">
    <location>
        <position position="41"/>
    </location>
</feature>
<keyword evidence="1" id="KW-0472">Membrane</keyword>
<evidence type="ECO:0000256" key="1">
    <source>
        <dbReference type="SAM" id="Phobius"/>
    </source>
</evidence>
<gene>
    <name evidence="2" type="ORF">METZ01_LOCUS500006</name>
</gene>
<organism evidence="2">
    <name type="scientific">marine metagenome</name>
    <dbReference type="NCBI Taxonomy" id="408172"/>
    <lineage>
        <taxon>unclassified sequences</taxon>
        <taxon>metagenomes</taxon>
        <taxon>ecological metagenomes</taxon>
    </lineage>
</organism>
<feature type="transmembrane region" description="Helical" evidence="1">
    <location>
        <begin position="6"/>
        <end position="23"/>
    </location>
</feature>
<protein>
    <submittedName>
        <fullName evidence="2">Uncharacterized protein</fullName>
    </submittedName>
</protein>
<name>A0A383DRK9_9ZZZZ</name>
<proteinExistence type="predicted"/>
<reference evidence="2" key="1">
    <citation type="submission" date="2018-05" db="EMBL/GenBank/DDBJ databases">
        <authorList>
            <person name="Lanie J.A."/>
            <person name="Ng W.-L."/>
            <person name="Kazmierczak K.M."/>
            <person name="Andrzejewski T.M."/>
            <person name="Davidsen T.M."/>
            <person name="Wayne K.J."/>
            <person name="Tettelin H."/>
            <person name="Glass J.I."/>
            <person name="Rusch D."/>
            <person name="Podicherti R."/>
            <person name="Tsui H.-C.T."/>
            <person name="Winkler M.E."/>
        </authorList>
    </citation>
    <scope>NUCLEOTIDE SEQUENCE</scope>
</reference>
<evidence type="ECO:0000313" key="2">
    <source>
        <dbReference type="EMBL" id="SVE47152.1"/>
    </source>
</evidence>
<accession>A0A383DRK9</accession>
<sequence>VPSLYFAEGLPYAMVMIVSVIMYKKLGLSNTDIALYTSWLY</sequence>
<dbReference type="EMBL" id="UINC01219608">
    <property type="protein sequence ID" value="SVE47152.1"/>
    <property type="molecule type" value="Genomic_DNA"/>
</dbReference>